<evidence type="ECO:0000313" key="3">
    <source>
        <dbReference type="Proteomes" id="UP001152797"/>
    </source>
</evidence>
<dbReference type="OrthoDB" id="10495224at2759"/>
<dbReference type="EMBL" id="CAMXCT020000557">
    <property type="protein sequence ID" value="CAL1133828.1"/>
    <property type="molecule type" value="Genomic_DNA"/>
</dbReference>
<dbReference type="EMBL" id="CAMXCT030000557">
    <property type="protein sequence ID" value="CAL4767765.1"/>
    <property type="molecule type" value="Genomic_DNA"/>
</dbReference>
<evidence type="ECO:0000313" key="2">
    <source>
        <dbReference type="EMBL" id="CAL4767765.1"/>
    </source>
</evidence>
<reference evidence="1" key="1">
    <citation type="submission" date="2022-10" db="EMBL/GenBank/DDBJ databases">
        <authorList>
            <person name="Chen Y."/>
            <person name="Dougan E. K."/>
            <person name="Chan C."/>
            <person name="Rhodes N."/>
            <person name="Thang M."/>
        </authorList>
    </citation>
    <scope>NUCLEOTIDE SEQUENCE</scope>
</reference>
<sequence length="377" mass="42386">MVFGADGHDARPNFTYCGERVGRECLCALLGIGVNRLRKAFNMVPDLRVGKDKSGSHENTFSVDAFLSMLYNNVAETLPDRFVRRGRAASKDDPDFDVSGDEGEVDALRDWLDDPGKGPIWEAFQPDSKKVTKFLAPGTVTDLFTHYQATRQLYGATAVSYTTFLRVYQTRWQDILKFRQRSMFTQCELCFHFKDAIANAPTMEAKLGALVEYRKHLASQYADRSICWMLQQLSLDPMSDVVIMQIDGTDQAKFKLPRDPKLRATASLASYVRPNLKLHGLWIFGASARLKFWTFWTKNPFLQNNVGLGPDQGIPLSCMSWTNPPVMTALPLWKLSGKDWSVLHLSVKNVVSACPARQSFLEITLFGNSKTSIASTT</sequence>
<dbReference type="AlphaFoldDB" id="A0A9P1BY64"/>
<keyword evidence="3" id="KW-1185">Reference proteome</keyword>
<protein>
    <submittedName>
        <fullName evidence="1">Uncharacterized protein</fullName>
    </submittedName>
</protein>
<organism evidence="1">
    <name type="scientific">Cladocopium goreaui</name>
    <dbReference type="NCBI Taxonomy" id="2562237"/>
    <lineage>
        <taxon>Eukaryota</taxon>
        <taxon>Sar</taxon>
        <taxon>Alveolata</taxon>
        <taxon>Dinophyceae</taxon>
        <taxon>Suessiales</taxon>
        <taxon>Symbiodiniaceae</taxon>
        <taxon>Cladocopium</taxon>
    </lineage>
</organism>
<comment type="caution">
    <text evidence="1">The sequence shown here is derived from an EMBL/GenBank/DDBJ whole genome shotgun (WGS) entry which is preliminary data.</text>
</comment>
<dbReference type="EMBL" id="CAMXCT010000557">
    <property type="protein sequence ID" value="CAI3980453.1"/>
    <property type="molecule type" value="Genomic_DNA"/>
</dbReference>
<proteinExistence type="predicted"/>
<name>A0A9P1BY64_9DINO</name>
<gene>
    <name evidence="1" type="ORF">C1SCF055_LOCUS8321</name>
</gene>
<accession>A0A9P1BY64</accession>
<dbReference type="Proteomes" id="UP001152797">
    <property type="component" value="Unassembled WGS sequence"/>
</dbReference>
<reference evidence="2 3" key="2">
    <citation type="submission" date="2024-05" db="EMBL/GenBank/DDBJ databases">
        <authorList>
            <person name="Chen Y."/>
            <person name="Shah S."/>
            <person name="Dougan E. K."/>
            <person name="Thang M."/>
            <person name="Chan C."/>
        </authorList>
    </citation>
    <scope>NUCLEOTIDE SEQUENCE [LARGE SCALE GENOMIC DNA]</scope>
</reference>
<evidence type="ECO:0000313" key="1">
    <source>
        <dbReference type="EMBL" id="CAI3980453.1"/>
    </source>
</evidence>